<dbReference type="EMBL" id="KN834800">
    <property type="protein sequence ID" value="KIK56071.1"/>
    <property type="molecule type" value="Genomic_DNA"/>
</dbReference>
<dbReference type="HOGENOM" id="CLU_2941972_0_0_1"/>
<dbReference type="AlphaFoldDB" id="A0A0D0BMH2"/>
<name>A0A0D0BMH2_9AGAR</name>
<reference evidence="1 2" key="1">
    <citation type="submission" date="2014-04" db="EMBL/GenBank/DDBJ databases">
        <title>Evolutionary Origins and Diversification of the Mycorrhizal Mutualists.</title>
        <authorList>
            <consortium name="DOE Joint Genome Institute"/>
            <consortium name="Mycorrhizal Genomics Consortium"/>
            <person name="Kohler A."/>
            <person name="Kuo A."/>
            <person name="Nagy L.G."/>
            <person name="Floudas D."/>
            <person name="Copeland A."/>
            <person name="Barry K.W."/>
            <person name="Cichocki N."/>
            <person name="Veneault-Fourrey C."/>
            <person name="LaButti K."/>
            <person name="Lindquist E.A."/>
            <person name="Lipzen A."/>
            <person name="Lundell T."/>
            <person name="Morin E."/>
            <person name="Murat C."/>
            <person name="Riley R."/>
            <person name="Ohm R."/>
            <person name="Sun H."/>
            <person name="Tunlid A."/>
            <person name="Henrissat B."/>
            <person name="Grigoriev I.V."/>
            <person name="Hibbett D.S."/>
            <person name="Martin F."/>
        </authorList>
    </citation>
    <scope>NUCLEOTIDE SEQUENCE [LARGE SCALE GENOMIC DNA]</scope>
    <source>
        <strain evidence="1 2">FD-317 M1</strain>
    </source>
</reference>
<keyword evidence="2" id="KW-1185">Reference proteome</keyword>
<evidence type="ECO:0000313" key="1">
    <source>
        <dbReference type="EMBL" id="KIK56071.1"/>
    </source>
</evidence>
<sequence>MRRQMYLGFYSEYLVADQLARTQCTEREYPLSDIGFWERSRQCALLNLGQNILDTFTSVR</sequence>
<dbReference type="Proteomes" id="UP000053593">
    <property type="component" value="Unassembled WGS sequence"/>
</dbReference>
<protein>
    <submittedName>
        <fullName evidence="1">Uncharacterized protein</fullName>
    </submittedName>
</protein>
<accession>A0A0D0BMH2</accession>
<proteinExistence type="predicted"/>
<evidence type="ECO:0000313" key="2">
    <source>
        <dbReference type="Proteomes" id="UP000053593"/>
    </source>
</evidence>
<gene>
    <name evidence="1" type="ORF">GYMLUDRAFT_824047</name>
</gene>
<organism evidence="1 2">
    <name type="scientific">Collybiopsis luxurians FD-317 M1</name>
    <dbReference type="NCBI Taxonomy" id="944289"/>
    <lineage>
        <taxon>Eukaryota</taxon>
        <taxon>Fungi</taxon>
        <taxon>Dikarya</taxon>
        <taxon>Basidiomycota</taxon>
        <taxon>Agaricomycotina</taxon>
        <taxon>Agaricomycetes</taxon>
        <taxon>Agaricomycetidae</taxon>
        <taxon>Agaricales</taxon>
        <taxon>Marasmiineae</taxon>
        <taxon>Omphalotaceae</taxon>
        <taxon>Collybiopsis</taxon>
        <taxon>Collybiopsis luxurians</taxon>
    </lineage>
</organism>